<evidence type="ECO:0000313" key="4">
    <source>
        <dbReference type="Proteomes" id="UP000248857"/>
    </source>
</evidence>
<dbReference type="EMBL" id="PQWO01000006">
    <property type="protein sequence ID" value="PZD73300.1"/>
    <property type="molecule type" value="Genomic_DNA"/>
</dbReference>
<gene>
    <name evidence="3" type="primary">yusO_1</name>
    <name evidence="3" type="ORF">C1752_02205</name>
</gene>
<dbReference type="Pfam" id="PF01047">
    <property type="entry name" value="MarR"/>
    <property type="match status" value="1"/>
</dbReference>
<dbReference type="InterPro" id="IPR039422">
    <property type="entry name" value="MarR/SlyA-like"/>
</dbReference>
<organism evidence="3 4">
    <name type="scientific">Acaryochloris thomasi RCC1774</name>
    <dbReference type="NCBI Taxonomy" id="1764569"/>
    <lineage>
        <taxon>Bacteria</taxon>
        <taxon>Bacillati</taxon>
        <taxon>Cyanobacteriota</taxon>
        <taxon>Cyanophyceae</taxon>
        <taxon>Acaryochloridales</taxon>
        <taxon>Acaryochloridaceae</taxon>
        <taxon>Acaryochloris</taxon>
        <taxon>Acaryochloris thomasi</taxon>
    </lineage>
</organism>
<proteinExistence type="predicted"/>
<dbReference type="Gene3D" id="1.10.10.10">
    <property type="entry name" value="Winged helix-like DNA-binding domain superfamily/Winged helix DNA-binding domain"/>
    <property type="match status" value="1"/>
</dbReference>
<accession>A0A2W1JII3</accession>
<dbReference type="PROSITE" id="PS50995">
    <property type="entry name" value="HTH_MARR_2"/>
    <property type="match status" value="1"/>
</dbReference>
<keyword evidence="4" id="KW-1185">Reference proteome</keyword>
<feature type="region of interest" description="Disordered" evidence="1">
    <location>
        <begin position="14"/>
        <end position="34"/>
    </location>
</feature>
<feature type="domain" description="HTH marR-type" evidence="2">
    <location>
        <begin position="74"/>
        <end position="204"/>
    </location>
</feature>
<dbReference type="SMART" id="SM00347">
    <property type="entry name" value="HTH_MARR"/>
    <property type="match status" value="1"/>
</dbReference>
<evidence type="ECO:0000313" key="3">
    <source>
        <dbReference type="EMBL" id="PZD73300.1"/>
    </source>
</evidence>
<feature type="compositionally biased region" description="Polar residues" evidence="1">
    <location>
        <begin position="17"/>
        <end position="32"/>
    </location>
</feature>
<dbReference type="PANTHER" id="PTHR33164">
    <property type="entry name" value="TRANSCRIPTIONAL REGULATOR, MARR FAMILY"/>
    <property type="match status" value="1"/>
</dbReference>
<dbReference type="InterPro" id="IPR036388">
    <property type="entry name" value="WH-like_DNA-bd_sf"/>
</dbReference>
<dbReference type="GO" id="GO:0003700">
    <property type="term" value="F:DNA-binding transcription factor activity"/>
    <property type="evidence" value="ECO:0007669"/>
    <property type="project" value="InterPro"/>
</dbReference>
<reference evidence="3 4" key="1">
    <citation type="journal article" date="2018" name="Sci. Rep.">
        <title>A novel species of the marine cyanobacterium Acaryochloris with a unique pigment content and lifestyle.</title>
        <authorList>
            <person name="Partensky F."/>
            <person name="Six C."/>
            <person name="Ratin M."/>
            <person name="Garczarek L."/>
            <person name="Vaulot D."/>
            <person name="Probert I."/>
            <person name="Calteau A."/>
            <person name="Gourvil P."/>
            <person name="Marie D."/>
            <person name="Grebert T."/>
            <person name="Bouchier C."/>
            <person name="Le Panse S."/>
            <person name="Gachenot M."/>
            <person name="Rodriguez F."/>
            <person name="Garrido J.L."/>
        </authorList>
    </citation>
    <scope>NUCLEOTIDE SEQUENCE [LARGE SCALE GENOMIC DNA]</scope>
    <source>
        <strain evidence="3 4">RCC1774</strain>
    </source>
</reference>
<dbReference type="InterPro" id="IPR000835">
    <property type="entry name" value="HTH_MarR-typ"/>
</dbReference>
<dbReference type="AlphaFoldDB" id="A0A2W1JII3"/>
<evidence type="ECO:0000259" key="2">
    <source>
        <dbReference type="PROSITE" id="PS50995"/>
    </source>
</evidence>
<sequence>MTIAMAFGLPVSGGGASQTVIASRTPTTQTSENSEKRRIVYTPVLLSSHESCHAMPSSSSNADFLRQWHPTLAPYNLGYKVKLVSQLMYRDFLERLEPHGLTPFHYLVLCCLWEEDGLSTSGIANKLKQLGATLTGVVDRMEDRNLVYRERDSSDRRIVRIWLIMENTARNGCCTPIHFAVAMLASNDVHWTTGQSIRANSGIV</sequence>
<comment type="caution">
    <text evidence="3">The sequence shown here is derived from an EMBL/GenBank/DDBJ whole genome shotgun (WGS) entry which is preliminary data.</text>
</comment>
<dbReference type="PANTHER" id="PTHR33164:SF43">
    <property type="entry name" value="HTH-TYPE TRANSCRIPTIONAL REPRESSOR YETL"/>
    <property type="match status" value="1"/>
</dbReference>
<evidence type="ECO:0000256" key="1">
    <source>
        <dbReference type="SAM" id="MobiDB-lite"/>
    </source>
</evidence>
<dbReference type="Proteomes" id="UP000248857">
    <property type="component" value="Unassembled WGS sequence"/>
</dbReference>
<dbReference type="SUPFAM" id="SSF46785">
    <property type="entry name" value="Winged helix' DNA-binding domain"/>
    <property type="match status" value="1"/>
</dbReference>
<protein>
    <submittedName>
        <fullName evidence="3">Putative HTH-type transcriptional regulator YusO</fullName>
    </submittedName>
</protein>
<dbReference type="InterPro" id="IPR036390">
    <property type="entry name" value="WH_DNA-bd_sf"/>
</dbReference>
<dbReference type="GO" id="GO:0006950">
    <property type="term" value="P:response to stress"/>
    <property type="evidence" value="ECO:0007669"/>
    <property type="project" value="TreeGrafter"/>
</dbReference>
<name>A0A2W1JII3_9CYAN</name>